<evidence type="ECO:0000313" key="2">
    <source>
        <dbReference type="Proteomes" id="UP001176961"/>
    </source>
</evidence>
<protein>
    <submittedName>
        <fullName evidence="1">Uncharacterized protein</fullName>
    </submittedName>
</protein>
<name>A0AA36GQY0_CYLNA</name>
<dbReference type="AlphaFoldDB" id="A0AA36GQY0"/>
<gene>
    <name evidence="1" type="ORF">CYNAS_LOCUS8606</name>
</gene>
<keyword evidence="2" id="KW-1185">Reference proteome</keyword>
<dbReference type="Proteomes" id="UP001176961">
    <property type="component" value="Unassembled WGS sequence"/>
</dbReference>
<comment type="caution">
    <text evidence="1">The sequence shown here is derived from an EMBL/GenBank/DDBJ whole genome shotgun (WGS) entry which is preliminary data.</text>
</comment>
<evidence type="ECO:0000313" key="1">
    <source>
        <dbReference type="EMBL" id="CAJ0596623.1"/>
    </source>
</evidence>
<organism evidence="1 2">
    <name type="scientific">Cylicocyclus nassatus</name>
    <name type="common">Nematode worm</name>
    <dbReference type="NCBI Taxonomy" id="53992"/>
    <lineage>
        <taxon>Eukaryota</taxon>
        <taxon>Metazoa</taxon>
        <taxon>Ecdysozoa</taxon>
        <taxon>Nematoda</taxon>
        <taxon>Chromadorea</taxon>
        <taxon>Rhabditida</taxon>
        <taxon>Rhabditina</taxon>
        <taxon>Rhabditomorpha</taxon>
        <taxon>Strongyloidea</taxon>
        <taxon>Strongylidae</taxon>
        <taxon>Cylicocyclus</taxon>
    </lineage>
</organism>
<sequence>MSPCCHVREYEIKSLISRYGNRHGITPDDMQIRLVEKCNGGDYHITIGKFEVRIPQCNEFRKYLLHVGRFMPEIKMVHVKCDRAHYSHCLKYNCKEMDYVDLANCAYNNTI</sequence>
<dbReference type="EMBL" id="CATQJL010000223">
    <property type="protein sequence ID" value="CAJ0596623.1"/>
    <property type="molecule type" value="Genomic_DNA"/>
</dbReference>
<proteinExistence type="predicted"/>
<reference evidence="1" key="1">
    <citation type="submission" date="2023-07" db="EMBL/GenBank/DDBJ databases">
        <authorList>
            <consortium name="CYATHOMIX"/>
        </authorList>
    </citation>
    <scope>NUCLEOTIDE SEQUENCE</scope>
    <source>
        <strain evidence="1">N/A</strain>
    </source>
</reference>
<accession>A0AA36GQY0</accession>